<feature type="transmembrane region" description="Helical" evidence="5">
    <location>
        <begin position="422"/>
        <end position="440"/>
    </location>
</feature>
<feature type="transmembrane region" description="Helical" evidence="5">
    <location>
        <begin position="362"/>
        <end position="383"/>
    </location>
</feature>
<name>A0A0W0TIM2_9GAMM</name>
<dbReference type="PANTHER" id="PTHR47547:SF1">
    <property type="entry name" value="ASPARTATE-PROTON SYMPORTER"/>
    <property type="match status" value="1"/>
</dbReference>
<evidence type="ECO:0000313" key="10">
    <source>
        <dbReference type="Proteomes" id="UP000251942"/>
    </source>
</evidence>
<accession>A0A0W0TIM2</accession>
<reference evidence="6 9" key="1">
    <citation type="submission" date="2015-11" db="EMBL/GenBank/DDBJ databases">
        <title>Genomic analysis of 38 Legionella species identifies large and diverse effector repertoires.</title>
        <authorList>
            <person name="Burstein D."/>
            <person name="Amaro F."/>
            <person name="Zusman T."/>
            <person name="Lifshitz Z."/>
            <person name="Cohen O."/>
            <person name="Gilbert J.A."/>
            <person name="Pupko T."/>
            <person name="Shuman H.A."/>
            <person name="Segal G."/>
        </authorList>
    </citation>
    <scope>NUCLEOTIDE SEQUENCE [LARGE SCALE GENOMIC DNA]</scope>
    <source>
        <strain evidence="6 9">WO-44C</strain>
    </source>
</reference>
<evidence type="ECO:0000313" key="11">
    <source>
        <dbReference type="Proteomes" id="UP000254033"/>
    </source>
</evidence>
<feature type="transmembrane region" description="Helical" evidence="5">
    <location>
        <begin position="40"/>
        <end position="64"/>
    </location>
</feature>
<dbReference type="InterPro" id="IPR052962">
    <property type="entry name" value="AA_Transporter_AGT"/>
</dbReference>
<dbReference type="AlphaFoldDB" id="A0A0W0TIM2"/>
<dbReference type="InterPro" id="IPR002293">
    <property type="entry name" value="AA/rel_permease1"/>
</dbReference>
<feature type="transmembrane region" description="Helical" evidence="5">
    <location>
        <begin position="232"/>
        <end position="256"/>
    </location>
</feature>
<dbReference type="EMBL" id="UGNY01000001">
    <property type="protein sequence ID" value="STX39398.1"/>
    <property type="molecule type" value="Genomic_DNA"/>
</dbReference>
<feature type="transmembrane region" description="Helical" evidence="5">
    <location>
        <begin position="197"/>
        <end position="220"/>
    </location>
</feature>
<feature type="transmembrane region" description="Helical" evidence="5">
    <location>
        <begin position="337"/>
        <end position="356"/>
    </location>
</feature>
<proteinExistence type="predicted"/>
<feature type="transmembrane region" description="Helical" evidence="5">
    <location>
        <begin position="452"/>
        <end position="470"/>
    </location>
</feature>
<evidence type="ECO:0000313" key="7">
    <source>
        <dbReference type="EMBL" id="SPX61753.1"/>
    </source>
</evidence>
<reference evidence="10 11" key="2">
    <citation type="submission" date="2018-06" db="EMBL/GenBank/DDBJ databases">
        <authorList>
            <consortium name="Pathogen Informatics"/>
            <person name="Doyle S."/>
        </authorList>
    </citation>
    <scope>NUCLEOTIDE SEQUENCE [LARGE SCALE GENOMIC DNA]</scope>
    <source>
        <strain evidence="8 11">NCTC11978</strain>
        <strain evidence="7 10">NCTC12022</strain>
    </source>
</reference>
<dbReference type="EMBL" id="UASS01000022">
    <property type="protein sequence ID" value="SPX61753.1"/>
    <property type="molecule type" value="Genomic_DNA"/>
</dbReference>
<gene>
    <name evidence="6" type="primary">yveA</name>
    <name evidence="7" type="synonym">yveA_2</name>
    <name evidence="6" type="ORF">Lfee_2693</name>
    <name evidence="8" type="ORF">NCTC11978_02596</name>
    <name evidence="7" type="ORF">NCTC12022_02502</name>
</gene>
<evidence type="ECO:0000256" key="1">
    <source>
        <dbReference type="ARBA" id="ARBA00004141"/>
    </source>
</evidence>
<dbReference type="Proteomes" id="UP000251942">
    <property type="component" value="Unassembled WGS sequence"/>
</dbReference>
<dbReference type="Pfam" id="PF13520">
    <property type="entry name" value="AA_permease_2"/>
    <property type="match status" value="1"/>
</dbReference>
<keyword evidence="2 5" id="KW-0812">Transmembrane</keyword>
<dbReference type="PIRSF" id="PIRSF006060">
    <property type="entry name" value="AA_transporter"/>
    <property type="match status" value="1"/>
</dbReference>
<keyword evidence="4 5" id="KW-0472">Membrane</keyword>
<dbReference type="Proteomes" id="UP000254033">
    <property type="component" value="Unassembled WGS sequence"/>
</dbReference>
<feature type="transmembrane region" description="Helical" evidence="5">
    <location>
        <begin position="276"/>
        <end position="295"/>
    </location>
</feature>
<dbReference type="PANTHER" id="PTHR47547">
    <property type="match status" value="1"/>
</dbReference>
<sequence>MLKRDISRTNVLIAAAGGMIGSGWLFSPFISAQMAGSNALISWIIATIFMLFIALPLCELGAMFPISGGMTNYPSFTHGNDVGFLFAWTSWLSYVVMTPIEIQAILQYSSHFFPSLLVKDAMTFTLSGVGYLFATGIMLFVVLLNSYGIRILAECNKVASIIKFLVPSIAIVSLLYTAPSMSNINIHLTDKNSWIQIFTALSAGGVAFAFTGFQNGLMLAGEVQNPQRNIPIAILGAVLIGFVLYFMLQLSFLVAIPSSYLTHGWQNLSFPGDSGPLVGLTLLVGLGGVAMLLMFDAAFSPFGTTLVYTAATSRILYGMALNNHLPKVFTKVNRHKIPYITLYANFLVGLFSFLPFPGWQKMVAFLSSCSILSYGIGPICLLAMRKLQPNRERPFKLSASLFFCHAAFYACNLMLYWCGFDILWKLDLALLIGFAINLIYQRRRITDCSPSFYWFVFYMSAMLFLSYLGAFGGIHLLQFPFDMVVILPLSIIVLHFSQRVLVDSKAHEELTAHILVAEVIEQPALVRQ</sequence>
<dbReference type="EMBL" id="LNYB01000085">
    <property type="protein sequence ID" value="KTC95029.1"/>
    <property type="molecule type" value="Genomic_DNA"/>
</dbReference>
<evidence type="ECO:0000256" key="5">
    <source>
        <dbReference type="SAM" id="Phobius"/>
    </source>
</evidence>
<dbReference type="OrthoDB" id="9804700at2"/>
<comment type="subcellular location">
    <subcellularLocation>
        <location evidence="1">Membrane</location>
        <topology evidence="1">Multi-pass membrane protein</topology>
    </subcellularLocation>
</comment>
<feature type="transmembrane region" description="Helical" evidence="5">
    <location>
        <begin position="12"/>
        <end position="34"/>
    </location>
</feature>
<dbReference type="PATRIC" id="fig|453.4.peg.2949"/>
<feature type="transmembrane region" description="Helical" evidence="5">
    <location>
        <begin position="158"/>
        <end position="177"/>
    </location>
</feature>
<evidence type="ECO:0000313" key="8">
    <source>
        <dbReference type="EMBL" id="STX39398.1"/>
    </source>
</evidence>
<organism evidence="6 9">
    <name type="scientific">Legionella feeleii</name>
    <dbReference type="NCBI Taxonomy" id="453"/>
    <lineage>
        <taxon>Bacteria</taxon>
        <taxon>Pseudomonadati</taxon>
        <taxon>Pseudomonadota</taxon>
        <taxon>Gammaproteobacteria</taxon>
        <taxon>Legionellales</taxon>
        <taxon>Legionellaceae</taxon>
        <taxon>Legionella</taxon>
    </lineage>
</organism>
<evidence type="ECO:0000313" key="6">
    <source>
        <dbReference type="EMBL" id="KTC95029.1"/>
    </source>
</evidence>
<dbReference type="GO" id="GO:0016020">
    <property type="term" value="C:membrane"/>
    <property type="evidence" value="ECO:0007669"/>
    <property type="project" value="UniProtKB-SubCell"/>
</dbReference>
<evidence type="ECO:0000256" key="2">
    <source>
        <dbReference type="ARBA" id="ARBA00022692"/>
    </source>
</evidence>
<dbReference type="GO" id="GO:0022857">
    <property type="term" value="F:transmembrane transporter activity"/>
    <property type="evidence" value="ECO:0007669"/>
    <property type="project" value="InterPro"/>
</dbReference>
<dbReference type="RefSeq" id="WP_058447525.1">
    <property type="nucleotide sequence ID" value="NZ_CAAAHT010000006.1"/>
</dbReference>
<feature type="transmembrane region" description="Helical" evidence="5">
    <location>
        <begin position="126"/>
        <end position="146"/>
    </location>
</feature>
<keyword evidence="3 5" id="KW-1133">Transmembrane helix</keyword>
<protein>
    <submittedName>
        <fullName evidence="7">Amino acid transporters</fullName>
    </submittedName>
    <submittedName>
        <fullName evidence="6">Aspartate-proton symporter</fullName>
    </submittedName>
</protein>
<evidence type="ECO:0000256" key="3">
    <source>
        <dbReference type="ARBA" id="ARBA00022989"/>
    </source>
</evidence>
<feature type="transmembrane region" description="Helical" evidence="5">
    <location>
        <begin position="395"/>
        <end position="416"/>
    </location>
</feature>
<feature type="transmembrane region" description="Helical" evidence="5">
    <location>
        <begin position="85"/>
        <end position="106"/>
    </location>
</feature>
<dbReference type="Gene3D" id="1.20.1740.10">
    <property type="entry name" value="Amino acid/polyamine transporter I"/>
    <property type="match status" value="1"/>
</dbReference>
<feature type="transmembrane region" description="Helical" evidence="5">
    <location>
        <begin position="476"/>
        <end position="496"/>
    </location>
</feature>
<keyword evidence="9" id="KW-1185">Reference proteome</keyword>
<evidence type="ECO:0000256" key="4">
    <source>
        <dbReference type="ARBA" id="ARBA00023136"/>
    </source>
</evidence>
<dbReference type="Proteomes" id="UP000054698">
    <property type="component" value="Unassembled WGS sequence"/>
</dbReference>
<dbReference type="STRING" id="453.Lfee_2693"/>
<evidence type="ECO:0000313" key="9">
    <source>
        <dbReference type="Proteomes" id="UP000054698"/>
    </source>
</evidence>